<sequence>MIDSVRQTLCITGTDHLKIGGSLPAIAAHLVREVRELRDRGEFPERASVQIDVGPADRLLDILIIGLSPETDPDRRETISALCTVFELASHANVIDITGAIAPLFTNRILAVDEQGVPYAGLIGAGMGDIHPGEVSCRVPPACM</sequence>
<protein>
    <submittedName>
        <fullName evidence="1">Uncharacterized protein</fullName>
    </submittedName>
</protein>
<name>A0ABW5FSY7_9PSEU</name>
<accession>A0ABW5FSY7</accession>
<proteinExistence type="predicted"/>
<dbReference type="Proteomes" id="UP001597417">
    <property type="component" value="Unassembled WGS sequence"/>
</dbReference>
<evidence type="ECO:0000313" key="1">
    <source>
        <dbReference type="EMBL" id="MFD2417344.1"/>
    </source>
</evidence>
<dbReference type="RefSeq" id="WP_378265025.1">
    <property type="nucleotide sequence ID" value="NZ_JBHUKR010000007.1"/>
</dbReference>
<evidence type="ECO:0000313" key="2">
    <source>
        <dbReference type="Proteomes" id="UP001597417"/>
    </source>
</evidence>
<organism evidence="1 2">
    <name type="scientific">Amycolatopsis pigmentata</name>
    <dbReference type="NCBI Taxonomy" id="450801"/>
    <lineage>
        <taxon>Bacteria</taxon>
        <taxon>Bacillati</taxon>
        <taxon>Actinomycetota</taxon>
        <taxon>Actinomycetes</taxon>
        <taxon>Pseudonocardiales</taxon>
        <taxon>Pseudonocardiaceae</taxon>
        <taxon>Amycolatopsis</taxon>
    </lineage>
</organism>
<keyword evidence="2" id="KW-1185">Reference proteome</keyword>
<reference evidence="2" key="1">
    <citation type="journal article" date="2019" name="Int. J. Syst. Evol. Microbiol.">
        <title>The Global Catalogue of Microorganisms (GCM) 10K type strain sequencing project: providing services to taxonomists for standard genome sequencing and annotation.</title>
        <authorList>
            <consortium name="The Broad Institute Genomics Platform"/>
            <consortium name="The Broad Institute Genome Sequencing Center for Infectious Disease"/>
            <person name="Wu L."/>
            <person name="Ma J."/>
        </authorList>
    </citation>
    <scope>NUCLEOTIDE SEQUENCE [LARGE SCALE GENOMIC DNA]</scope>
    <source>
        <strain evidence="2">CGMCC 4.7645</strain>
    </source>
</reference>
<dbReference type="EMBL" id="JBHUKR010000007">
    <property type="protein sequence ID" value="MFD2417344.1"/>
    <property type="molecule type" value="Genomic_DNA"/>
</dbReference>
<gene>
    <name evidence="1" type="ORF">ACFSXZ_13525</name>
</gene>
<comment type="caution">
    <text evidence="1">The sequence shown here is derived from an EMBL/GenBank/DDBJ whole genome shotgun (WGS) entry which is preliminary data.</text>
</comment>